<protein>
    <submittedName>
        <fullName evidence="1">Spore germination protein</fullName>
    </submittedName>
</protein>
<dbReference type="PANTHER" id="PTHR37808">
    <property type="entry name" value="SPORE GERMINATION PROTEIN-LIKE PROTEIN YDZR-RELATED"/>
    <property type="match status" value="1"/>
</dbReference>
<dbReference type="KEGG" id="aqt:FN924_05975"/>
<dbReference type="InterPro" id="IPR019618">
    <property type="entry name" value="Spore_germination_GerPA"/>
</dbReference>
<keyword evidence="2" id="KW-1185">Reference proteome</keyword>
<dbReference type="AlphaFoldDB" id="A0A516KEF5"/>
<name>A0A516KEF5_9BACI</name>
<evidence type="ECO:0000313" key="1">
    <source>
        <dbReference type="EMBL" id="QDP39760.1"/>
    </source>
</evidence>
<reference evidence="1 2" key="1">
    <citation type="submission" date="2019-07" db="EMBL/GenBank/DDBJ databases">
        <authorList>
            <person name="Li J."/>
        </authorList>
    </citation>
    <scope>NUCLEOTIDE SEQUENCE [LARGE SCALE GENOMIC DNA]</scope>
    <source>
        <strain evidence="1 2">TKL69</strain>
    </source>
</reference>
<dbReference type="OrthoDB" id="2691926at2"/>
<dbReference type="RefSeq" id="WP_143892658.1">
    <property type="nucleotide sequence ID" value="NZ_CP041666.1"/>
</dbReference>
<gene>
    <name evidence="1" type="ORF">FN924_05975</name>
</gene>
<dbReference type="Pfam" id="PF10676">
    <property type="entry name" value="gerPA"/>
    <property type="match status" value="1"/>
</dbReference>
<sequence>MPAVVGAIKVITVSSSSIFNVGDVYAMNPESYVKTFAGGGSFNTGNGIYIDLNRSTTIVRDTDNIDQPIVDEGGI</sequence>
<dbReference type="Proteomes" id="UP000315215">
    <property type="component" value="Chromosome"/>
</dbReference>
<proteinExistence type="predicted"/>
<evidence type="ECO:0000313" key="2">
    <source>
        <dbReference type="Proteomes" id="UP000315215"/>
    </source>
</evidence>
<organism evidence="1 2">
    <name type="scientific">Radiobacillus deserti</name>
    <dbReference type="NCBI Taxonomy" id="2594883"/>
    <lineage>
        <taxon>Bacteria</taxon>
        <taxon>Bacillati</taxon>
        <taxon>Bacillota</taxon>
        <taxon>Bacilli</taxon>
        <taxon>Bacillales</taxon>
        <taxon>Bacillaceae</taxon>
        <taxon>Radiobacillus</taxon>
    </lineage>
</organism>
<dbReference type="EMBL" id="CP041666">
    <property type="protein sequence ID" value="QDP39760.1"/>
    <property type="molecule type" value="Genomic_DNA"/>
</dbReference>
<accession>A0A516KEF5</accession>
<dbReference type="PANTHER" id="PTHR37808:SF3">
    <property type="entry name" value="SPORE GERMINATION PROTEIN GERPA-RELATED"/>
    <property type="match status" value="1"/>
</dbReference>